<feature type="compositionally biased region" description="Basic and acidic residues" evidence="7">
    <location>
        <begin position="143"/>
        <end position="161"/>
    </location>
</feature>
<keyword evidence="3" id="KW-0004">4Fe-4S</keyword>
<feature type="compositionally biased region" description="Basic and acidic residues" evidence="7">
    <location>
        <begin position="178"/>
        <end position="188"/>
    </location>
</feature>
<comment type="caution">
    <text evidence="9">The sequence shown here is derived from an EMBL/GenBank/DDBJ whole genome shotgun (WGS) entry which is preliminary data.</text>
</comment>
<dbReference type="Proteomes" id="UP000481852">
    <property type="component" value="Unassembled WGS sequence"/>
</dbReference>
<keyword evidence="9" id="KW-0560">Oxidoreductase</keyword>
<comment type="cofactor">
    <cofactor evidence="1">
        <name>[4Fe-4S] cluster</name>
        <dbReference type="ChEBI" id="CHEBI:49883"/>
    </cofactor>
</comment>
<feature type="domain" description="NADH:ubiquinone oxidoreductase-like 20kDa subunit" evidence="8">
    <location>
        <begin position="18"/>
        <end position="128"/>
    </location>
</feature>
<evidence type="ECO:0000256" key="7">
    <source>
        <dbReference type="SAM" id="MobiDB-lite"/>
    </source>
</evidence>
<dbReference type="GO" id="GO:0046872">
    <property type="term" value="F:metal ion binding"/>
    <property type="evidence" value="ECO:0007669"/>
    <property type="project" value="UniProtKB-KW"/>
</dbReference>
<evidence type="ECO:0000256" key="4">
    <source>
        <dbReference type="ARBA" id="ARBA00022723"/>
    </source>
</evidence>
<evidence type="ECO:0000256" key="1">
    <source>
        <dbReference type="ARBA" id="ARBA00001966"/>
    </source>
</evidence>
<dbReference type="Gene3D" id="3.40.50.12280">
    <property type="match status" value="1"/>
</dbReference>
<accession>A0A6L5X4T7</accession>
<reference evidence="9 10" key="1">
    <citation type="submission" date="2019-08" db="EMBL/GenBank/DDBJ databases">
        <title>In-depth cultivation of the pig gut microbiome towards novel bacterial diversity and tailored functional studies.</title>
        <authorList>
            <person name="Wylensek D."/>
            <person name="Hitch T.C.A."/>
            <person name="Clavel T."/>
        </authorList>
    </citation>
    <scope>NUCLEOTIDE SEQUENCE [LARGE SCALE GENOMIC DNA]</scope>
    <source>
        <strain evidence="9 10">Oil+RF-744-WCA-WT-11</strain>
    </source>
</reference>
<protein>
    <submittedName>
        <fullName evidence="9">NADH-quinone oxidoreductase subunit NuoB</fullName>
        <ecNumber evidence="9">1.6.5.11</ecNumber>
    </submittedName>
</protein>
<dbReference type="GO" id="GO:0051539">
    <property type="term" value="F:4 iron, 4 sulfur cluster binding"/>
    <property type="evidence" value="ECO:0007669"/>
    <property type="project" value="UniProtKB-KW"/>
</dbReference>
<dbReference type="AlphaFoldDB" id="A0A6L5X4T7"/>
<dbReference type="NCBIfam" id="NF005012">
    <property type="entry name" value="PRK06411.1"/>
    <property type="match status" value="1"/>
</dbReference>
<evidence type="ECO:0000313" key="9">
    <source>
        <dbReference type="EMBL" id="MSS15399.1"/>
    </source>
</evidence>
<evidence type="ECO:0000256" key="5">
    <source>
        <dbReference type="ARBA" id="ARBA00023004"/>
    </source>
</evidence>
<dbReference type="GO" id="GO:0016491">
    <property type="term" value="F:oxidoreductase activity"/>
    <property type="evidence" value="ECO:0007669"/>
    <property type="project" value="UniProtKB-KW"/>
</dbReference>
<organism evidence="9 10">
    <name type="scientific">Porcincola intestinalis</name>
    <dbReference type="NCBI Taxonomy" id="2606632"/>
    <lineage>
        <taxon>Bacteria</taxon>
        <taxon>Bacillati</taxon>
        <taxon>Bacillota</taxon>
        <taxon>Clostridia</taxon>
        <taxon>Lachnospirales</taxon>
        <taxon>Lachnospiraceae</taxon>
        <taxon>Porcincola</taxon>
    </lineage>
</organism>
<dbReference type="SUPFAM" id="SSF56770">
    <property type="entry name" value="HydA/Nqo6-like"/>
    <property type="match status" value="1"/>
</dbReference>
<evidence type="ECO:0000256" key="6">
    <source>
        <dbReference type="ARBA" id="ARBA00023014"/>
    </source>
</evidence>
<sequence>MGKVKRSPWLLHYDASSCNGCDIEVLACMTPVYDVERFGVVNTADPMQADILLVTGGVNSQSAEVVKQLYDQMARPKVVVAVGICACTGGVFKDCYNINGGVDTVIPVDVYVPGCAARPESIIDGVVKAVQIFQERSDAHDKYVKEHGESERNLNDPDAAAREGNPADFFDAITKTSEGSRNKEAEKK</sequence>
<evidence type="ECO:0000256" key="2">
    <source>
        <dbReference type="ARBA" id="ARBA00009173"/>
    </source>
</evidence>
<keyword evidence="6" id="KW-0411">Iron-sulfur</keyword>
<gene>
    <name evidence="9" type="primary">nuoB</name>
    <name evidence="9" type="ORF">FYJ35_10180</name>
</gene>
<dbReference type="InterPro" id="IPR052375">
    <property type="entry name" value="Complex_I_20kDa-like"/>
</dbReference>
<keyword evidence="4" id="KW-0479">Metal-binding</keyword>
<name>A0A6L5X4T7_9FIRM</name>
<dbReference type="InterPro" id="IPR006137">
    <property type="entry name" value="NADH_UbQ_OxRdtase-like_20kDa"/>
</dbReference>
<dbReference type="PANTHER" id="PTHR42989:SF1">
    <property type="entry name" value="FORMATE HYDROGENLYASE SUBUNIT 7-RELATED"/>
    <property type="match status" value="1"/>
</dbReference>
<evidence type="ECO:0000256" key="3">
    <source>
        <dbReference type="ARBA" id="ARBA00022485"/>
    </source>
</evidence>
<proteinExistence type="inferred from homology"/>
<comment type="similarity">
    <text evidence="2">Belongs to the complex I 20 kDa subunit family.</text>
</comment>
<evidence type="ECO:0000313" key="10">
    <source>
        <dbReference type="Proteomes" id="UP000481852"/>
    </source>
</evidence>
<dbReference type="EMBL" id="VULZ01000011">
    <property type="protein sequence ID" value="MSS15399.1"/>
    <property type="molecule type" value="Genomic_DNA"/>
</dbReference>
<dbReference type="EC" id="1.6.5.11" evidence="9"/>
<feature type="region of interest" description="Disordered" evidence="7">
    <location>
        <begin position="143"/>
        <end position="188"/>
    </location>
</feature>
<dbReference type="Pfam" id="PF01058">
    <property type="entry name" value="Oxidored_q6"/>
    <property type="match status" value="1"/>
</dbReference>
<keyword evidence="5" id="KW-0408">Iron</keyword>
<dbReference type="PANTHER" id="PTHR42989">
    <property type="entry name" value="HYDROGENASE-4 COMPONENT I"/>
    <property type="match status" value="1"/>
</dbReference>
<dbReference type="RefSeq" id="WP_154526205.1">
    <property type="nucleotide sequence ID" value="NZ_JAXFIP010000059.1"/>
</dbReference>
<keyword evidence="10" id="KW-1185">Reference proteome</keyword>
<evidence type="ECO:0000259" key="8">
    <source>
        <dbReference type="Pfam" id="PF01058"/>
    </source>
</evidence>